<name>A0A655BMK7_SALET</name>
<sequence length="112" mass="12705">MLQSFIEEFTIAFFFHQRQQGAKRGFNIAHQRHVDFAVRANTARVDVNLNDFGIARIKGAVGELGAEQDQRIGVHHGVEARRKANQAGHSHIIRVIILNVLFAAQGMNDWRF</sequence>
<evidence type="ECO:0000313" key="1">
    <source>
        <dbReference type="EMBL" id="CNT60204.1"/>
    </source>
</evidence>
<dbReference type="AlphaFoldDB" id="A0A655BMK7"/>
<dbReference type="Proteomes" id="UP000042394">
    <property type="component" value="Unassembled WGS sequence"/>
</dbReference>
<proteinExistence type="predicted"/>
<evidence type="ECO:0000313" key="4">
    <source>
        <dbReference type="Proteomes" id="UP000042394"/>
    </source>
</evidence>
<reference evidence="3 4" key="1">
    <citation type="submission" date="2015-03" db="EMBL/GenBank/DDBJ databases">
        <authorList>
            <consortium name="Pathogen Informatics"/>
        </authorList>
    </citation>
    <scope>NUCLEOTIDE SEQUENCE [LARGE SCALE GENOMIC DNA]</scope>
    <source>
        <strain evidence="2 3">A1104</strain>
        <strain evidence="1 4">D4891</strain>
    </source>
</reference>
<accession>A0A655BMK7</accession>
<protein>
    <submittedName>
        <fullName evidence="1">Uncharacterized protein</fullName>
    </submittedName>
</protein>
<dbReference type="Proteomes" id="UP000041314">
    <property type="component" value="Unassembled WGS sequence"/>
</dbReference>
<gene>
    <name evidence="2" type="ORF">ERS008198_00659</name>
    <name evidence="1" type="ORF">ERS008207_00243</name>
</gene>
<dbReference type="EMBL" id="CQPD01000002">
    <property type="protein sequence ID" value="CNT60204.1"/>
    <property type="molecule type" value="Genomic_DNA"/>
</dbReference>
<organism evidence="1 4">
    <name type="scientific">Salmonella enterica subsp. enterica serovar Bovismorbificans</name>
    <dbReference type="NCBI Taxonomy" id="58097"/>
    <lineage>
        <taxon>Bacteria</taxon>
        <taxon>Pseudomonadati</taxon>
        <taxon>Pseudomonadota</taxon>
        <taxon>Gammaproteobacteria</taxon>
        <taxon>Enterobacterales</taxon>
        <taxon>Enterobacteriaceae</taxon>
        <taxon>Salmonella</taxon>
    </lineage>
</organism>
<evidence type="ECO:0000313" key="3">
    <source>
        <dbReference type="Proteomes" id="UP000041314"/>
    </source>
</evidence>
<dbReference type="EMBL" id="CQPA01000003">
    <property type="protein sequence ID" value="CNT68022.1"/>
    <property type="molecule type" value="Genomic_DNA"/>
</dbReference>
<evidence type="ECO:0000313" key="2">
    <source>
        <dbReference type="EMBL" id="CNT68022.1"/>
    </source>
</evidence>